<dbReference type="InterPro" id="IPR050313">
    <property type="entry name" value="Carb_Metab_HTH_regulators"/>
</dbReference>
<keyword evidence="2" id="KW-0238">DNA-binding</keyword>
<dbReference type="GO" id="GO:0003677">
    <property type="term" value="F:DNA binding"/>
    <property type="evidence" value="ECO:0007669"/>
    <property type="project" value="UniProtKB-KW"/>
</dbReference>
<dbReference type="AlphaFoldDB" id="A0A0R1EWG5"/>
<sequence>MFHQYNEERGETKVLTEERRQYILSQLQQHTVVKSKALMAALDASESTIRRDLDELEAAGELKRIHGGAKRINGLGDEPDVASKSTQNLRAKQAIARAAAHQVEQDDLVFLDAGTTTAQLIPFLADLGVTVITTGVDNASLLADYQIPTLMLGGMVKSATKALIGATTAEALHHYRFDIAFIGTNGIHPEFGNTTPDPEEAVIKRLAIHQARQPMILADPSKFEQVSFVKFADIGDVTILTSSLQGLPAGYHRFQNIKEVHS</sequence>
<dbReference type="PROSITE" id="PS00894">
    <property type="entry name" value="HTH_DEOR_1"/>
    <property type="match status" value="1"/>
</dbReference>
<feature type="domain" description="HTH deoR-type" evidence="4">
    <location>
        <begin position="16"/>
        <end position="71"/>
    </location>
</feature>
<name>A0A0R1EWG5_LACZE</name>
<gene>
    <name evidence="5" type="ORF">FD51_GL000370</name>
</gene>
<dbReference type="GO" id="GO:0003700">
    <property type="term" value="F:DNA-binding transcription factor activity"/>
    <property type="evidence" value="ECO:0007669"/>
    <property type="project" value="InterPro"/>
</dbReference>
<keyword evidence="1" id="KW-0805">Transcription regulation</keyword>
<dbReference type="SUPFAM" id="SSF100950">
    <property type="entry name" value="NagB/RpiA/CoA transferase-like"/>
    <property type="match status" value="1"/>
</dbReference>
<accession>A0A0R1EWG5</accession>
<dbReference type="InterPro" id="IPR036390">
    <property type="entry name" value="WH_DNA-bd_sf"/>
</dbReference>
<organism evidence="5 6">
    <name type="scientific">Lacticaseibacillus zeae DSM 20178 = KCTC 3804</name>
    <dbReference type="NCBI Taxonomy" id="1423816"/>
    <lineage>
        <taxon>Bacteria</taxon>
        <taxon>Bacillati</taxon>
        <taxon>Bacillota</taxon>
        <taxon>Bacilli</taxon>
        <taxon>Lactobacillales</taxon>
        <taxon>Lactobacillaceae</taxon>
        <taxon>Lacticaseibacillus</taxon>
    </lineage>
</organism>
<evidence type="ECO:0000313" key="6">
    <source>
        <dbReference type="Proteomes" id="UP000051984"/>
    </source>
</evidence>
<evidence type="ECO:0000256" key="1">
    <source>
        <dbReference type="ARBA" id="ARBA00023015"/>
    </source>
</evidence>
<evidence type="ECO:0000313" key="5">
    <source>
        <dbReference type="EMBL" id="KRK13804.1"/>
    </source>
</evidence>
<evidence type="ECO:0000256" key="3">
    <source>
        <dbReference type="ARBA" id="ARBA00023163"/>
    </source>
</evidence>
<dbReference type="Gene3D" id="3.40.50.1360">
    <property type="match status" value="1"/>
</dbReference>
<dbReference type="Pfam" id="PF00455">
    <property type="entry name" value="DeoRC"/>
    <property type="match status" value="1"/>
</dbReference>
<dbReference type="Pfam" id="PF08220">
    <property type="entry name" value="HTH_DeoR"/>
    <property type="match status" value="1"/>
</dbReference>
<dbReference type="InterPro" id="IPR036388">
    <property type="entry name" value="WH-like_DNA-bd_sf"/>
</dbReference>
<dbReference type="PANTHER" id="PTHR30363:SF56">
    <property type="entry name" value="TRANSCRIPTIONAL REGULATOR, DEOR FAMILY"/>
    <property type="match status" value="1"/>
</dbReference>
<dbReference type="Gene3D" id="1.10.10.10">
    <property type="entry name" value="Winged helix-like DNA-binding domain superfamily/Winged helix DNA-binding domain"/>
    <property type="match status" value="1"/>
</dbReference>
<protein>
    <submittedName>
        <fullName evidence="5">Fructose repressor</fullName>
    </submittedName>
</protein>
<reference evidence="5 6" key="1">
    <citation type="journal article" date="2015" name="Genome Announc.">
        <title>Expanding the biotechnology potential of lactobacilli through comparative genomics of 213 strains and associated genera.</title>
        <authorList>
            <person name="Sun Z."/>
            <person name="Harris H.M."/>
            <person name="McCann A."/>
            <person name="Guo C."/>
            <person name="Argimon S."/>
            <person name="Zhang W."/>
            <person name="Yang X."/>
            <person name="Jeffery I.B."/>
            <person name="Cooney J.C."/>
            <person name="Kagawa T.F."/>
            <person name="Liu W."/>
            <person name="Song Y."/>
            <person name="Salvetti E."/>
            <person name="Wrobel A."/>
            <person name="Rasinkangas P."/>
            <person name="Parkhill J."/>
            <person name="Rea M.C."/>
            <person name="O'Sullivan O."/>
            <person name="Ritari J."/>
            <person name="Douillard F.P."/>
            <person name="Paul Ross R."/>
            <person name="Yang R."/>
            <person name="Briner A.E."/>
            <person name="Felis G.E."/>
            <person name="de Vos W.M."/>
            <person name="Barrangou R."/>
            <person name="Klaenhammer T.R."/>
            <person name="Caufield P.W."/>
            <person name="Cui Y."/>
            <person name="Zhang H."/>
            <person name="O'Toole P.W."/>
        </authorList>
    </citation>
    <scope>NUCLEOTIDE SEQUENCE [LARGE SCALE GENOMIC DNA]</scope>
    <source>
        <strain evidence="5 6">DSM 20178</strain>
    </source>
</reference>
<dbReference type="PRINTS" id="PR00037">
    <property type="entry name" value="HTHLACR"/>
</dbReference>
<evidence type="ECO:0000256" key="2">
    <source>
        <dbReference type="ARBA" id="ARBA00023125"/>
    </source>
</evidence>
<comment type="caution">
    <text evidence="5">The sequence shown here is derived from an EMBL/GenBank/DDBJ whole genome shotgun (WGS) entry which is preliminary data.</text>
</comment>
<keyword evidence="3" id="KW-0804">Transcription</keyword>
<dbReference type="InterPro" id="IPR018356">
    <property type="entry name" value="Tscrpt_reg_HTH_DeoR_CS"/>
</dbReference>
<dbReference type="Proteomes" id="UP000051984">
    <property type="component" value="Unassembled WGS sequence"/>
</dbReference>
<dbReference type="InterPro" id="IPR014036">
    <property type="entry name" value="DeoR-like_C"/>
</dbReference>
<dbReference type="SMART" id="SM00420">
    <property type="entry name" value="HTH_DEOR"/>
    <property type="match status" value="1"/>
</dbReference>
<dbReference type="PANTHER" id="PTHR30363">
    <property type="entry name" value="HTH-TYPE TRANSCRIPTIONAL REGULATOR SRLR-RELATED"/>
    <property type="match status" value="1"/>
</dbReference>
<dbReference type="InterPro" id="IPR001034">
    <property type="entry name" value="DeoR_HTH"/>
</dbReference>
<dbReference type="SUPFAM" id="SSF46785">
    <property type="entry name" value="Winged helix' DNA-binding domain"/>
    <property type="match status" value="1"/>
</dbReference>
<dbReference type="SMART" id="SM01134">
    <property type="entry name" value="DeoRC"/>
    <property type="match status" value="1"/>
</dbReference>
<proteinExistence type="predicted"/>
<evidence type="ECO:0000259" key="4">
    <source>
        <dbReference type="PROSITE" id="PS51000"/>
    </source>
</evidence>
<dbReference type="PATRIC" id="fig|1423816.3.peg.375"/>
<dbReference type="eggNOG" id="COG1349">
    <property type="taxonomic scope" value="Bacteria"/>
</dbReference>
<dbReference type="PROSITE" id="PS51000">
    <property type="entry name" value="HTH_DEOR_2"/>
    <property type="match status" value="1"/>
</dbReference>
<dbReference type="EMBL" id="AZCT01000001">
    <property type="protein sequence ID" value="KRK13804.1"/>
    <property type="molecule type" value="Genomic_DNA"/>
</dbReference>
<dbReference type="InterPro" id="IPR037171">
    <property type="entry name" value="NagB/RpiA_transferase-like"/>
</dbReference>